<protein>
    <submittedName>
        <fullName evidence="1">Uncharacterized protein</fullName>
    </submittedName>
</protein>
<proteinExistence type="predicted"/>
<dbReference type="EMBL" id="BARW01014229">
    <property type="protein sequence ID" value="GAI74007.1"/>
    <property type="molecule type" value="Genomic_DNA"/>
</dbReference>
<accession>X1QZR5</accession>
<reference evidence="1" key="1">
    <citation type="journal article" date="2014" name="Front. Microbiol.">
        <title>High frequency of phylogenetically diverse reductive dehalogenase-homologous genes in deep subseafloor sedimentary metagenomes.</title>
        <authorList>
            <person name="Kawai M."/>
            <person name="Futagami T."/>
            <person name="Toyoda A."/>
            <person name="Takaki Y."/>
            <person name="Nishi S."/>
            <person name="Hori S."/>
            <person name="Arai W."/>
            <person name="Tsubouchi T."/>
            <person name="Morono Y."/>
            <person name="Uchiyama I."/>
            <person name="Ito T."/>
            <person name="Fujiyama A."/>
            <person name="Inagaki F."/>
            <person name="Takami H."/>
        </authorList>
    </citation>
    <scope>NUCLEOTIDE SEQUENCE</scope>
    <source>
        <strain evidence="1">Expedition CK06-06</strain>
    </source>
</reference>
<sequence>MVLALAVSSGRVLDQLTRVERTIYKKILVYLYKEDFLVLENHLSPNL</sequence>
<name>X1QZR5_9ZZZZ</name>
<dbReference type="AlphaFoldDB" id="X1QZR5"/>
<comment type="caution">
    <text evidence="1">The sequence shown here is derived from an EMBL/GenBank/DDBJ whole genome shotgun (WGS) entry which is preliminary data.</text>
</comment>
<evidence type="ECO:0000313" key="1">
    <source>
        <dbReference type="EMBL" id="GAI74007.1"/>
    </source>
</evidence>
<gene>
    <name evidence="1" type="ORF">S12H4_25402</name>
</gene>
<organism evidence="1">
    <name type="scientific">marine sediment metagenome</name>
    <dbReference type="NCBI Taxonomy" id="412755"/>
    <lineage>
        <taxon>unclassified sequences</taxon>
        <taxon>metagenomes</taxon>
        <taxon>ecological metagenomes</taxon>
    </lineage>
</organism>